<organism evidence="2 3">
    <name type="scientific">Sungkyunkwania multivorans</name>
    <dbReference type="NCBI Taxonomy" id="1173618"/>
    <lineage>
        <taxon>Bacteria</taxon>
        <taxon>Pseudomonadati</taxon>
        <taxon>Bacteroidota</taxon>
        <taxon>Flavobacteriia</taxon>
        <taxon>Flavobacteriales</taxon>
        <taxon>Flavobacteriaceae</taxon>
        <taxon>Sungkyunkwania</taxon>
    </lineage>
</organism>
<keyword evidence="1" id="KW-0472">Membrane</keyword>
<dbReference type="InterPro" id="IPR025634">
    <property type="entry name" value="DUF4292"/>
</dbReference>
<evidence type="ECO:0000313" key="2">
    <source>
        <dbReference type="EMBL" id="MFD0863080.1"/>
    </source>
</evidence>
<dbReference type="EMBL" id="JBHTJH010000017">
    <property type="protein sequence ID" value="MFD0863080.1"/>
    <property type="molecule type" value="Genomic_DNA"/>
</dbReference>
<gene>
    <name evidence="2" type="ORF">ACFQ1M_12770</name>
</gene>
<evidence type="ECO:0000256" key="1">
    <source>
        <dbReference type="SAM" id="Phobius"/>
    </source>
</evidence>
<keyword evidence="1" id="KW-1133">Transmembrane helix</keyword>
<dbReference type="RefSeq" id="WP_386408798.1">
    <property type="nucleotide sequence ID" value="NZ_JBHTJH010000017.1"/>
</dbReference>
<evidence type="ECO:0000313" key="3">
    <source>
        <dbReference type="Proteomes" id="UP001596978"/>
    </source>
</evidence>
<dbReference type="Pfam" id="PF14125">
    <property type="entry name" value="DUF4292"/>
    <property type="match status" value="1"/>
</dbReference>
<comment type="caution">
    <text evidence="2">The sequence shown here is derived from an EMBL/GenBank/DDBJ whole genome shotgun (WGS) entry which is preliminary data.</text>
</comment>
<sequence length="271" mass="31385">MKKHIDLFSSRILIFCGQLTILAMTIVLIAGCGANKAITAKGTLQPLTTKKIVKNHYKNQIDFTTITAKVKARYEDQRQSQSISVNLRMEKDEVIWLSASVLIPVAKVMITKDRVSFYEKVNKTFFDGDFSFLSEVVGTDLDFEKVQNLLLGQAIFDLRKERFDSDSDTKNYVLMPEKEMALFNRMFKLEPLHFKMSEQRLEQPEENRRVRVSYPSYQDIQGRILPKEILVESLDGSNMTRIEIDYRSVKFNEKLSFPFKIPKGYDEIAVK</sequence>
<dbReference type="PROSITE" id="PS51257">
    <property type="entry name" value="PROKAR_LIPOPROTEIN"/>
    <property type="match status" value="1"/>
</dbReference>
<accession>A0ABW3CZV7</accession>
<reference evidence="3" key="1">
    <citation type="journal article" date="2019" name="Int. J. Syst. Evol. Microbiol.">
        <title>The Global Catalogue of Microorganisms (GCM) 10K type strain sequencing project: providing services to taxonomists for standard genome sequencing and annotation.</title>
        <authorList>
            <consortium name="The Broad Institute Genomics Platform"/>
            <consortium name="The Broad Institute Genome Sequencing Center for Infectious Disease"/>
            <person name="Wu L."/>
            <person name="Ma J."/>
        </authorList>
    </citation>
    <scope>NUCLEOTIDE SEQUENCE [LARGE SCALE GENOMIC DNA]</scope>
    <source>
        <strain evidence="3">CCUG 62952</strain>
    </source>
</reference>
<feature type="transmembrane region" description="Helical" evidence="1">
    <location>
        <begin position="12"/>
        <end position="31"/>
    </location>
</feature>
<dbReference type="Gene3D" id="2.50.20.10">
    <property type="entry name" value="Lipoprotein localisation LolA/LolB/LppX"/>
    <property type="match status" value="1"/>
</dbReference>
<proteinExistence type="predicted"/>
<name>A0ABW3CZV7_9FLAO</name>
<dbReference type="Proteomes" id="UP001596978">
    <property type="component" value="Unassembled WGS sequence"/>
</dbReference>
<keyword evidence="3" id="KW-1185">Reference proteome</keyword>
<protein>
    <submittedName>
        <fullName evidence="2">DUF4292 domain-containing protein</fullName>
    </submittedName>
</protein>
<keyword evidence="1" id="KW-0812">Transmembrane</keyword>